<evidence type="ECO:0000256" key="2">
    <source>
        <dbReference type="ARBA" id="ARBA00022679"/>
    </source>
</evidence>
<dbReference type="Gene3D" id="3.40.50.2000">
    <property type="entry name" value="Glycogen Phosphorylase B"/>
    <property type="match status" value="2"/>
</dbReference>
<sequence length="359" mass="37534">MRLLLWYWGRRGAGGQLTLALARALARRDDVAVALSLSAQADLAPEIDALGLPTDRVRTYASAAGFVAGFLRVPGLARGLVRQARDLRADAVVSVMTHLWTPLVAPALPRAGLRFVPMVHDAEPHPGDAGAFWEWRLGRELDAAQSAIVFSDSVAQGVHRRRPALPLHRLTLGALLPGSVPPAAAHRAGLRFVNLGRMRAYKGLDLLRDGWAAFVARHPDATLLVAGEGDPEALAPGLSALPGVTVDARWLDEAEMASLIAAADAVVLPYREASQSGVAPVAHGLGVPVVATPVGGLAEQVRDGVDGLVARAVTAPALAAAMEALAADPARFAAGARETGRRLADWDAIAARLVAALRG</sequence>
<dbReference type="Pfam" id="PF13692">
    <property type="entry name" value="Glyco_trans_1_4"/>
    <property type="match status" value="1"/>
</dbReference>
<dbReference type="PANTHER" id="PTHR12526:SF510">
    <property type="entry name" value="D-INOSITOL 3-PHOSPHATE GLYCOSYLTRANSFERASE"/>
    <property type="match status" value="1"/>
</dbReference>
<keyword evidence="2" id="KW-0808">Transferase</keyword>
<dbReference type="PANTHER" id="PTHR12526">
    <property type="entry name" value="GLYCOSYLTRANSFERASE"/>
    <property type="match status" value="1"/>
</dbReference>
<feature type="domain" description="Glycosyltransferase subfamily 4-like N-terminal" evidence="3">
    <location>
        <begin position="17"/>
        <end position="162"/>
    </location>
</feature>
<dbReference type="Pfam" id="PF13439">
    <property type="entry name" value="Glyco_transf_4"/>
    <property type="match status" value="1"/>
</dbReference>
<evidence type="ECO:0000313" key="5">
    <source>
        <dbReference type="Proteomes" id="UP000831327"/>
    </source>
</evidence>
<evidence type="ECO:0000256" key="1">
    <source>
        <dbReference type="ARBA" id="ARBA00022676"/>
    </source>
</evidence>
<reference evidence="4 5" key="1">
    <citation type="journal article" date="2016" name="Microbes Environ.">
        <title>Phylogenetically diverse aerobic anoxygenic phototrophic bacteria isolated from epilithic biofilms in Tama river, Japan.</title>
        <authorList>
            <person name="Hirose S."/>
            <person name="Matsuura K."/>
            <person name="Haruta S."/>
        </authorList>
    </citation>
    <scope>NUCLEOTIDE SEQUENCE [LARGE SCALE GENOMIC DNA]</scope>
    <source>
        <strain evidence="4 5">S08</strain>
    </source>
</reference>
<dbReference type="CDD" id="cd03801">
    <property type="entry name" value="GT4_PimA-like"/>
    <property type="match status" value="1"/>
</dbReference>
<dbReference type="SUPFAM" id="SSF53756">
    <property type="entry name" value="UDP-Glycosyltransferase/glycogen phosphorylase"/>
    <property type="match status" value="1"/>
</dbReference>
<dbReference type="InterPro" id="IPR028098">
    <property type="entry name" value="Glyco_trans_4-like_N"/>
</dbReference>
<organism evidence="4 5">
    <name type="scientific">Roseomonas fluvialis</name>
    <dbReference type="NCBI Taxonomy" id="1750527"/>
    <lineage>
        <taxon>Bacteria</taxon>
        <taxon>Pseudomonadati</taxon>
        <taxon>Pseudomonadota</taxon>
        <taxon>Alphaproteobacteria</taxon>
        <taxon>Acetobacterales</taxon>
        <taxon>Roseomonadaceae</taxon>
        <taxon>Roseomonas</taxon>
    </lineage>
</organism>
<dbReference type="EMBL" id="AP025637">
    <property type="protein sequence ID" value="BDG70904.1"/>
    <property type="molecule type" value="Genomic_DNA"/>
</dbReference>
<gene>
    <name evidence="4" type="ORF">Rmf_08330</name>
</gene>
<proteinExistence type="predicted"/>
<accession>A0ABN6NWW5</accession>
<keyword evidence="5" id="KW-1185">Reference proteome</keyword>
<keyword evidence="1" id="KW-0328">Glycosyltransferase</keyword>
<dbReference type="RefSeq" id="WP_244458210.1">
    <property type="nucleotide sequence ID" value="NZ_AP025637.1"/>
</dbReference>
<evidence type="ECO:0000313" key="4">
    <source>
        <dbReference type="EMBL" id="BDG70904.1"/>
    </source>
</evidence>
<name>A0ABN6NWW5_9PROT</name>
<evidence type="ECO:0000259" key="3">
    <source>
        <dbReference type="Pfam" id="PF13439"/>
    </source>
</evidence>
<protein>
    <recommendedName>
        <fullName evidence="3">Glycosyltransferase subfamily 4-like N-terminal domain-containing protein</fullName>
    </recommendedName>
</protein>
<dbReference type="Proteomes" id="UP000831327">
    <property type="component" value="Chromosome"/>
</dbReference>